<keyword evidence="2" id="KW-1185">Reference proteome</keyword>
<protein>
    <submittedName>
        <fullName evidence="1">Uncharacterized protein</fullName>
    </submittedName>
</protein>
<dbReference type="Proteomes" id="UP001497416">
    <property type="component" value="Unassembled WGS sequence"/>
</dbReference>
<evidence type="ECO:0000313" key="1">
    <source>
        <dbReference type="EMBL" id="CAL2079801.1"/>
    </source>
</evidence>
<comment type="caution">
    <text evidence="1">The sequence shown here is derived from an EMBL/GenBank/DDBJ whole genome shotgun (WGS) entry which is preliminary data.</text>
</comment>
<gene>
    <name evidence="1" type="ORF">T190607A01A_10924</name>
</gene>
<accession>A0ABP1EHY4</accession>
<dbReference type="EMBL" id="CAXIXY010000003">
    <property type="protein sequence ID" value="CAL2079801.1"/>
    <property type="molecule type" value="Genomic_DNA"/>
</dbReference>
<dbReference type="RefSeq" id="WP_348710660.1">
    <property type="nucleotide sequence ID" value="NZ_CAXIXY010000003.1"/>
</dbReference>
<evidence type="ECO:0000313" key="2">
    <source>
        <dbReference type="Proteomes" id="UP001497416"/>
    </source>
</evidence>
<reference evidence="1 2" key="1">
    <citation type="submission" date="2024-05" db="EMBL/GenBank/DDBJ databases">
        <authorList>
            <person name="Duchaud E."/>
        </authorList>
    </citation>
    <scope>NUCLEOTIDE SEQUENCE [LARGE SCALE GENOMIC DNA]</scope>
    <source>
        <strain evidence="1">Ena-SAMPLE-TAB-13-05-2024-13:56:06:370-140302</strain>
    </source>
</reference>
<organism evidence="1 2">
    <name type="scientific">Tenacibaculum platacis</name>
    <dbReference type="NCBI Taxonomy" id="3137852"/>
    <lineage>
        <taxon>Bacteria</taxon>
        <taxon>Pseudomonadati</taxon>
        <taxon>Bacteroidota</taxon>
        <taxon>Flavobacteriia</taxon>
        <taxon>Flavobacteriales</taxon>
        <taxon>Flavobacteriaceae</taxon>
        <taxon>Tenacibaculum</taxon>
    </lineage>
</organism>
<proteinExistence type="predicted"/>
<name>A0ABP1EHY4_9FLAO</name>
<sequence>MKKSKEVLKTYFETGDKPTEQQYGDLIDSYIDSKQDVGESNRRFVIDENGEVSVASGIEVTQADWNQTDSSKADFIKNKPGLNSGLPKEFYDEGVWTPEARFNNTKLDTTVSVGTYTRIGNIVHFRFYLQNIDGQFNNITLPFDAVTSDINIIHAEEIFEQVGGSGGNIYDFTEPRELIIAVNKLRIKNMVTNMFLNIAVPGNKTDLQISGTFKTNVYGASAVS</sequence>